<dbReference type="CDD" id="cd00143">
    <property type="entry name" value="PP2Cc"/>
    <property type="match status" value="1"/>
</dbReference>
<sequence length="261" mass="27821">MHEDRSERSHYARVPAPWLAGCSDTGLRHPTNQDAMCLAVRDKSHRTAMIAVADGVTTAEGSEVASLVAARTAVELMVSAHHQGLAANLAFVQAFEGANRAVLEAREDPSACTLIAAGIDEGTLAVGNVGDSRAYWLGDDGSCRLLSTDDSMAQARIMLGMTRDDAEQSSQAHAITKWLGRQATDVTPSVIVFHPECNGWLLLCSDGLWNYASSPEAMSALFRAELAEAPAPGQLCERLVAWANDQGGRDNTTAVVARIEC</sequence>
<feature type="domain" description="PPM-type phosphatase" evidence="1">
    <location>
        <begin position="19"/>
        <end position="259"/>
    </location>
</feature>
<accession>A0A1M6AIT7</accession>
<dbReference type="Pfam" id="PF13672">
    <property type="entry name" value="PP2C_2"/>
    <property type="match status" value="1"/>
</dbReference>
<dbReference type="AlphaFoldDB" id="A0A1M6AIT7"/>
<dbReference type="PANTHER" id="PTHR13832:SF860">
    <property type="entry name" value="PROTEIN PHOSPHATASE PHPP"/>
    <property type="match status" value="1"/>
</dbReference>
<dbReference type="PANTHER" id="PTHR13832">
    <property type="entry name" value="PROTEIN PHOSPHATASE 2C"/>
    <property type="match status" value="1"/>
</dbReference>
<dbReference type="EMBL" id="FQZG01000004">
    <property type="protein sequence ID" value="SHI36392.1"/>
    <property type="molecule type" value="Genomic_DNA"/>
</dbReference>
<dbReference type="Proteomes" id="UP000184512">
    <property type="component" value="Unassembled WGS sequence"/>
</dbReference>
<dbReference type="InterPro" id="IPR001932">
    <property type="entry name" value="PPM-type_phosphatase-like_dom"/>
</dbReference>
<proteinExistence type="predicted"/>
<dbReference type="STRING" id="1123357.SAMN02745244_00212"/>
<gene>
    <name evidence="2" type="ORF">SAMN02745244_00212</name>
</gene>
<dbReference type="InterPro" id="IPR015655">
    <property type="entry name" value="PP2C"/>
</dbReference>
<name>A0A1M6AIT7_9ACTN</name>
<evidence type="ECO:0000313" key="3">
    <source>
        <dbReference type="Proteomes" id="UP000184512"/>
    </source>
</evidence>
<reference evidence="2 3" key="1">
    <citation type="submission" date="2016-11" db="EMBL/GenBank/DDBJ databases">
        <authorList>
            <person name="Jaros S."/>
            <person name="Januszkiewicz K."/>
            <person name="Wedrychowicz H."/>
        </authorList>
    </citation>
    <scope>NUCLEOTIDE SEQUENCE [LARGE SCALE GENOMIC DNA]</scope>
    <source>
        <strain evidence="2 3">DSM 12906</strain>
    </source>
</reference>
<protein>
    <submittedName>
        <fullName evidence="2">Serine/threonine protein phosphatase PrpC</fullName>
    </submittedName>
</protein>
<keyword evidence="3" id="KW-1185">Reference proteome</keyword>
<organism evidence="2 3">
    <name type="scientific">Tessaracoccus bendigoensis DSM 12906</name>
    <dbReference type="NCBI Taxonomy" id="1123357"/>
    <lineage>
        <taxon>Bacteria</taxon>
        <taxon>Bacillati</taxon>
        <taxon>Actinomycetota</taxon>
        <taxon>Actinomycetes</taxon>
        <taxon>Propionibacteriales</taxon>
        <taxon>Propionibacteriaceae</taxon>
        <taxon>Tessaracoccus</taxon>
    </lineage>
</organism>
<dbReference type="GO" id="GO:0004722">
    <property type="term" value="F:protein serine/threonine phosphatase activity"/>
    <property type="evidence" value="ECO:0007669"/>
    <property type="project" value="InterPro"/>
</dbReference>
<dbReference type="InterPro" id="IPR036457">
    <property type="entry name" value="PPM-type-like_dom_sf"/>
</dbReference>
<dbReference type="SMART" id="SM00331">
    <property type="entry name" value="PP2C_SIG"/>
    <property type="match status" value="1"/>
</dbReference>
<dbReference type="PROSITE" id="PS51746">
    <property type="entry name" value="PPM_2"/>
    <property type="match status" value="1"/>
</dbReference>
<dbReference type="SUPFAM" id="SSF81606">
    <property type="entry name" value="PP2C-like"/>
    <property type="match status" value="1"/>
</dbReference>
<dbReference type="SMART" id="SM00332">
    <property type="entry name" value="PP2Cc"/>
    <property type="match status" value="1"/>
</dbReference>
<evidence type="ECO:0000313" key="2">
    <source>
        <dbReference type="EMBL" id="SHI36392.1"/>
    </source>
</evidence>
<dbReference type="Gene3D" id="3.60.40.10">
    <property type="entry name" value="PPM-type phosphatase domain"/>
    <property type="match status" value="1"/>
</dbReference>
<evidence type="ECO:0000259" key="1">
    <source>
        <dbReference type="PROSITE" id="PS51746"/>
    </source>
</evidence>